<keyword evidence="3 6" id="KW-0812">Transmembrane</keyword>
<feature type="domain" description="ABC3 transporter permease C-terminal" evidence="7">
    <location>
        <begin position="289"/>
        <end position="403"/>
    </location>
</feature>
<sequence>MQLILPDMQNHSLKIAWRNLWKDRFYSIINITGLAVAMAAFLLIINYVRFENSYENFYTKADNIYRVTLDLYKDGAYVVTDCETHPPMAPAVKKQLPEVKDFVRVQRIGQSEITNTRRQAFLVDKIYAADASFFSIFNCHFIQGDPSTALKGAMDAVITQSTAARIFGNQNPIGQTLNLRSQIVTVTGVIKDVPENTHLKYNILLSLNFVAKQGYDLNGWNANNNFTYLEMAPHTSLAAFNDKLKAFSKERLKDKIYKAELIKDIHLHSRKTYEPEVNGDAKTVQFLLVVAFLILLIGTINYVNLTTARAAERLKEASIKKILGANRWTLVKQFFTESLLINIMAFGLSLVLIQLCLPMYANIVGKGATVGIFTSSYFWTTCAALFLLNGLLSGLYPSIALSSVKAVSALNRSFTNALEGGALRKTLVVGQFTIASVVLVASIIVYKQLYFMRSQDLGVNLDQLMVIKAPALENDSTSNAAFKIELQQLAGVSRVAMGGAMPGMDISDISSTSGVTRVGADQKSSYNYYVYGVDADFVPAMDIKMAAGRNFIAGSLNKDEVLVNEETVRLLGFASPEAAVGSKINFWGGQSVIAGVMKNYHQRSLKEALLPMIHTYEPRYTNYFAVKMNARDIRHTVSAVEKKWQAYFKDHPFNYFFLDDMFNQQYQSDTRLGEIVTIFSIFTIFITCLGLLGLTAYSVSRRTREIGIRKVLGASVTGIIHLLTRDFIRLVVIAVVIATPIAWWTMNKWLDDFAYRIAVPWWAFAIAGLLMMVVAVFTISFQSMKAALMNPIKSLRSD</sequence>
<feature type="transmembrane region" description="Helical" evidence="6">
    <location>
        <begin position="286"/>
        <end position="305"/>
    </location>
</feature>
<keyword evidence="5 6" id="KW-0472">Membrane</keyword>
<feature type="transmembrane region" description="Helical" evidence="6">
    <location>
        <begin position="675"/>
        <end position="699"/>
    </location>
</feature>
<feature type="transmembrane region" description="Helical" evidence="6">
    <location>
        <begin position="758"/>
        <end position="781"/>
    </location>
</feature>
<accession>A0A1H7H5X0</accession>
<feature type="transmembrane region" description="Helical" evidence="6">
    <location>
        <begin position="339"/>
        <end position="361"/>
    </location>
</feature>
<feature type="domain" description="MacB-like periplasmic core" evidence="8">
    <location>
        <begin position="27"/>
        <end position="246"/>
    </location>
</feature>
<evidence type="ECO:0000256" key="5">
    <source>
        <dbReference type="ARBA" id="ARBA00023136"/>
    </source>
</evidence>
<dbReference type="STRING" id="573321.SAMN04488505_101216"/>
<feature type="domain" description="MacB-like periplasmic core" evidence="8">
    <location>
        <begin position="434"/>
        <end position="629"/>
    </location>
</feature>
<dbReference type="InterPro" id="IPR025857">
    <property type="entry name" value="MacB_PCD"/>
</dbReference>
<comment type="subcellular location">
    <subcellularLocation>
        <location evidence="1">Cell membrane</location>
        <topology evidence="1">Multi-pass membrane protein</topology>
    </subcellularLocation>
</comment>
<name>A0A1H7H5X0_9BACT</name>
<feature type="transmembrane region" description="Helical" evidence="6">
    <location>
        <begin position="25"/>
        <end position="48"/>
    </location>
</feature>
<dbReference type="GO" id="GO:0022857">
    <property type="term" value="F:transmembrane transporter activity"/>
    <property type="evidence" value="ECO:0007669"/>
    <property type="project" value="TreeGrafter"/>
</dbReference>
<dbReference type="RefSeq" id="WP_089906301.1">
    <property type="nucleotide sequence ID" value="NZ_FOBB01000001.1"/>
</dbReference>
<protein>
    <submittedName>
        <fullName evidence="9">Putative ABC transport system permease protein</fullName>
    </submittedName>
</protein>
<gene>
    <name evidence="9" type="ORF">SAMN04488505_101216</name>
</gene>
<dbReference type="Proteomes" id="UP000198984">
    <property type="component" value="Unassembled WGS sequence"/>
</dbReference>
<feature type="transmembrane region" description="Helical" evidence="6">
    <location>
        <begin position="727"/>
        <end position="746"/>
    </location>
</feature>
<dbReference type="PANTHER" id="PTHR30572:SF18">
    <property type="entry name" value="ABC-TYPE MACROLIDE FAMILY EXPORT SYSTEM PERMEASE COMPONENT 2"/>
    <property type="match status" value="1"/>
</dbReference>
<dbReference type="InterPro" id="IPR003838">
    <property type="entry name" value="ABC3_permease_C"/>
</dbReference>
<evidence type="ECO:0000259" key="7">
    <source>
        <dbReference type="Pfam" id="PF02687"/>
    </source>
</evidence>
<dbReference type="Pfam" id="PF12704">
    <property type="entry name" value="MacB_PCD"/>
    <property type="match status" value="2"/>
</dbReference>
<keyword evidence="4 6" id="KW-1133">Transmembrane helix</keyword>
<evidence type="ECO:0000313" key="9">
    <source>
        <dbReference type="EMBL" id="SEK44692.1"/>
    </source>
</evidence>
<evidence type="ECO:0000259" key="8">
    <source>
        <dbReference type="Pfam" id="PF12704"/>
    </source>
</evidence>
<evidence type="ECO:0000313" key="10">
    <source>
        <dbReference type="Proteomes" id="UP000198984"/>
    </source>
</evidence>
<dbReference type="AlphaFoldDB" id="A0A1H7H5X0"/>
<reference evidence="9 10" key="1">
    <citation type="submission" date="2016-10" db="EMBL/GenBank/DDBJ databases">
        <authorList>
            <person name="de Groot N.N."/>
        </authorList>
    </citation>
    <scope>NUCLEOTIDE SEQUENCE [LARGE SCALE GENOMIC DNA]</scope>
    <source>
        <strain evidence="9 10">DSM 21039</strain>
    </source>
</reference>
<feature type="transmembrane region" description="Helical" evidence="6">
    <location>
        <begin position="368"/>
        <end position="388"/>
    </location>
</feature>
<evidence type="ECO:0000256" key="4">
    <source>
        <dbReference type="ARBA" id="ARBA00022989"/>
    </source>
</evidence>
<organism evidence="9 10">
    <name type="scientific">Chitinophaga rupis</name>
    <dbReference type="NCBI Taxonomy" id="573321"/>
    <lineage>
        <taxon>Bacteria</taxon>
        <taxon>Pseudomonadati</taxon>
        <taxon>Bacteroidota</taxon>
        <taxon>Chitinophagia</taxon>
        <taxon>Chitinophagales</taxon>
        <taxon>Chitinophagaceae</taxon>
        <taxon>Chitinophaga</taxon>
    </lineage>
</organism>
<keyword evidence="10" id="KW-1185">Reference proteome</keyword>
<evidence type="ECO:0000256" key="1">
    <source>
        <dbReference type="ARBA" id="ARBA00004651"/>
    </source>
</evidence>
<dbReference type="PANTHER" id="PTHR30572">
    <property type="entry name" value="MEMBRANE COMPONENT OF TRANSPORTER-RELATED"/>
    <property type="match status" value="1"/>
</dbReference>
<dbReference type="GO" id="GO:0005886">
    <property type="term" value="C:plasma membrane"/>
    <property type="evidence" value="ECO:0007669"/>
    <property type="project" value="UniProtKB-SubCell"/>
</dbReference>
<proteinExistence type="predicted"/>
<dbReference type="OrthoDB" id="5933722at2"/>
<feature type="transmembrane region" description="Helical" evidence="6">
    <location>
        <begin position="426"/>
        <end position="446"/>
    </location>
</feature>
<dbReference type="InterPro" id="IPR050250">
    <property type="entry name" value="Macrolide_Exporter_MacB"/>
</dbReference>
<dbReference type="Pfam" id="PF02687">
    <property type="entry name" value="FtsX"/>
    <property type="match status" value="2"/>
</dbReference>
<dbReference type="EMBL" id="FOBB01000001">
    <property type="protein sequence ID" value="SEK44692.1"/>
    <property type="molecule type" value="Genomic_DNA"/>
</dbReference>
<feature type="domain" description="ABC3 transporter permease C-terminal" evidence="7">
    <location>
        <begin position="678"/>
        <end position="791"/>
    </location>
</feature>
<evidence type="ECO:0000256" key="3">
    <source>
        <dbReference type="ARBA" id="ARBA00022692"/>
    </source>
</evidence>
<evidence type="ECO:0000256" key="2">
    <source>
        <dbReference type="ARBA" id="ARBA00022475"/>
    </source>
</evidence>
<evidence type="ECO:0000256" key="6">
    <source>
        <dbReference type="SAM" id="Phobius"/>
    </source>
</evidence>
<keyword evidence="2" id="KW-1003">Cell membrane</keyword>